<accession>A0A146KJU2</accession>
<dbReference type="Pfam" id="PF02833">
    <property type="entry name" value="DHHA2"/>
    <property type="match status" value="1"/>
</dbReference>
<dbReference type="PROSITE" id="PS51371">
    <property type="entry name" value="CBS"/>
    <property type="match status" value="1"/>
</dbReference>
<dbReference type="InterPro" id="IPR000644">
    <property type="entry name" value="CBS_dom"/>
</dbReference>
<dbReference type="Gene3D" id="3.10.310.20">
    <property type="entry name" value="DHHA2 domain"/>
    <property type="match status" value="1"/>
</dbReference>
<dbReference type="Pfam" id="PF00571">
    <property type="entry name" value="CBS"/>
    <property type="match status" value="2"/>
</dbReference>
<dbReference type="GO" id="GO:0005737">
    <property type="term" value="C:cytoplasm"/>
    <property type="evidence" value="ECO:0007669"/>
    <property type="project" value="InterPro"/>
</dbReference>
<dbReference type="InterPro" id="IPR038222">
    <property type="entry name" value="DHHA2_dom_sf"/>
</dbReference>
<sequence>MKQTTRAITSKNASTDQICAAIAYSYLRRKVYNDACIATIQMKTEKLNYLLEKFHIKYAKQQKYFEIRDCVGPIAQYLNNDEVICINNDEPVARALELQDIFGHRVLPCVDEQGKCIGLVQFNDLINVISSVRNEECTKQIKTSEHMVLKTTKGTLLTKRKLSQNIKDFNICVLSGNDDYIMPKLVRLSNTELECTIFITAKNDQAINYLIQHNAAIVIVCKSFIIPRERHLDPDEFCLHTVDLNLFNIDQVDTNNTVVIQSEMSVAAITLFVKHSQPVGQFIKDDDKEFIFNQTTSIQEIRKKMAKNPNYDVVAIIDDESHVTGVISRFDLLNENILNIYTIGFTQNSLNSPCGMDHRGVQVMGMIDNKDMAKNSTIVPTYSLVRPYAAISSVVYELFTEFDVKIPVNIAGLLLGGIISATKILKSPQTKNFDKEAAKALAQISGQQLVQFGSELVVQKQQLSIEERVTQDVMEYQTTYGRIRIAQIETDDLSFEAEQIGEIEQILKNQKKFLFNCCMITDVVGGNSIFYVYTEINMAEFDQKFYYQHFNDIKNCYLLTDMMSRKTQLVPHLMNVLSVLDFDQSMMASQVTSPQ</sequence>
<dbReference type="InterPro" id="IPR046342">
    <property type="entry name" value="CBS_dom_sf"/>
</dbReference>
<dbReference type="SMART" id="SM01131">
    <property type="entry name" value="DHHA2"/>
    <property type="match status" value="1"/>
</dbReference>
<dbReference type="Gene3D" id="3.10.580.10">
    <property type="entry name" value="CBS-domain"/>
    <property type="match status" value="1"/>
</dbReference>
<dbReference type="GO" id="GO:0016462">
    <property type="term" value="F:pyrophosphatase activity"/>
    <property type="evidence" value="ECO:0007669"/>
    <property type="project" value="InterPro"/>
</dbReference>
<keyword evidence="1" id="KW-0129">CBS domain</keyword>
<dbReference type="InterPro" id="IPR004097">
    <property type="entry name" value="DHHA2"/>
</dbReference>
<feature type="domain" description="CBS" evidence="2">
    <location>
        <begin position="78"/>
        <end position="136"/>
    </location>
</feature>
<dbReference type="AlphaFoldDB" id="A0A146KJU2"/>
<name>A0A146KJU2_9EUKA</name>
<gene>
    <name evidence="3" type="ORF">TPC1_11212</name>
</gene>
<dbReference type="SUPFAM" id="SSF64182">
    <property type="entry name" value="DHH phosphoesterases"/>
    <property type="match status" value="1"/>
</dbReference>
<protein>
    <submittedName>
        <fullName evidence="3">Inorganic diphosphatase</fullName>
    </submittedName>
</protein>
<evidence type="ECO:0000256" key="1">
    <source>
        <dbReference type="PROSITE-ProRule" id="PRU00703"/>
    </source>
</evidence>
<organism evidence="3">
    <name type="scientific">Trepomonas sp. PC1</name>
    <dbReference type="NCBI Taxonomy" id="1076344"/>
    <lineage>
        <taxon>Eukaryota</taxon>
        <taxon>Metamonada</taxon>
        <taxon>Diplomonadida</taxon>
        <taxon>Hexamitidae</taxon>
        <taxon>Hexamitinae</taxon>
        <taxon>Trepomonas</taxon>
    </lineage>
</organism>
<dbReference type="EMBL" id="GDID01000905">
    <property type="protein sequence ID" value="JAP95701.1"/>
    <property type="molecule type" value="Transcribed_RNA"/>
</dbReference>
<proteinExistence type="predicted"/>
<dbReference type="Gene3D" id="3.90.1640.10">
    <property type="entry name" value="inorganic pyrophosphatase (n-terminal core)"/>
    <property type="match status" value="1"/>
</dbReference>
<dbReference type="SUPFAM" id="SSF54631">
    <property type="entry name" value="CBS-domain pair"/>
    <property type="match status" value="1"/>
</dbReference>
<reference evidence="3" key="1">
    <citation type="submission" date="2015-07" db="EMBL/GenBank/DDBJ databases">
        <title>Adaptation to a free-living lifestyle via gene acquisitions in the diplomonad Trepomonas sp. PC1.</title>
        <authorList>
            <person name="Xu F."/>
            <person name="Jerlstrom-Hultqvist J."/>
            <person name="Kolisko M."/>
            <person name="Simpson A.G.B."/>
            <person name="Roger A.J."/>
            <person name="Svard S.G."/>
            <person name="Andersson J.O."/>
        </authorList>
    </citation>
    <scope>NUCLEOTIDE SEQUENCE</scope>
    <source>
        <strain evidence="3">PC1</strain>
    </source>
</reference>
<evidence type="ECO:0000313" key="3">
    <source>
        <dbReference type="EMBL" id="JAP95701.1"/>
    </source>
</evidence>
<evidence type="ECO:0000259" key="2">
    <source>
        <dbReference type="PROSITE" id="PS51371"/>
    </source>
</evidence>
<dbReference type="InterPro" id="IPR038763">
    <property type="entry name" value="DHH_sf"/>
</dbReference>